<dbReference type="Proteomes" id="UP000054596">
    <property type="component" value="Unassembled WGS sequence"/>
</dbReference>
<organism evidence="2 3">
    <name type="scientific">Caballeronia glebae</name>
    <dbReference type="NCBI Taxonomy" id="1777143"/>
    <lineage>
        <taxon>Bacteria</taxon>
        <taxon>Pseudomonadati</taxon>
        <taxon>Pseudomonadota</taxon>
        <taxon>Betaproteobacteria</taxon>
        <taxon>Burkholderiales</taxon>
        <taxon>Burkholderiaceae</taxon>
        <taxon>Caballeronia</taxon>
    </lineage>
</organism>
<comment type="caution">
    <text evidence="2">The sequence shown here is derived from an EMBL/GenBank/DDBJ whole genome shotgun (WGS) entry which is preliminary data.</text>
</comment>
<keyword evidence="1" id="KW-1133">Transmembrane helix</keyword>
<dbReference type="EMBL" id="FCOJ02000163">
    <property type="protein sequence ID" value="SAK99126.1"/>
    <property type="molecule type" value="Genomic_DNA"/>
</dbReference>
<evidence type="ECO:0000313" key="3">
    <source>
        <dbReference type="Proteomes" id="UP000054596"/>
    </source>
</evidence>
<keyword evidence="3" id="KW-1185">Reference proteome</keyword>
<name>A0A158DY69_9BURK</name>
<accession>A0A158DY69</accession>
<proteinExistence type="predicted"/>
<sequence length="331" mass="38371">MLNRARDADGHIQLRRDDLAGLAHLKIVRNIARIDCRARCAQRRAEFVRERLQRLRVVLAATETSATRHDDVRARQFRTIQLRHFAAHELRDARIGRGFDLLDRRVAAFRRNRIEPRRANGDDLDRIARLHRRDSIARVDRALESIGAIDGGDIADLRDIEMRGDTRRDVLAVSRRRSEDVRIVFRDVQHRRFDIFREAFGELGRIGEQHFRYARDLRCRIGHALCVRTRDQHMNIAADLRCRCNRVQRRCLDRRVVVFCNNESRHQITFASFFSFSTSVFTSGTVMPALRFAGSTTFSVFRRGATSTPRSAGFTVVNGFFFAFMMLGSVT</sequence>
<keyword evidence="1" id="KW-0472">Membrane</keyword>
<evidence type="ECO:0000313" key="2">
    <source>
        <dbReference type="EMBL" id="SAK99126.1"/>
    </source>
</evidence>
<reference evidence="2" key="1">
    <citation type="submission" date="2016-01" db="EMBL/GenBank/DDBJ databases">
        <authorList>
            <person name="Peeters C."/>
        </authorList>
    </citation>
    <scope>NUCLEOTIDE SEQUENCE [LARGE SCALE GENOMIC DNA]</scope>
    <source>
        <strain evidence="2">LMG 29325</strain>
    </source>
</reference>
<gene>
    <name evidence="2" type="ORF">AWB82_07270</name>
</gene>
<dbReference type="AlphaFoldDB" id="A0A158DY69"/>
<evidence type="ECO:0000256" key="1">
    <source>
        <dbReference type="SAM" id="Phobius"/>
    </source>
</evidence>
<feature type="transmembrane region" description="Helical" evidence="1">
    <location>
        <begin position="270"/>
        <end position="290"/>
    </location>
</feature>
<keyword evidence="1" id="KW-0812">Transmembrane</keyword>
<protein>
    <submittedName>
        <fullName evidence="2">Uncharacterized protein</fullName>
    </submittedName>
</protein>
<feature type="transmembrane region" description="Helical" evidence="1">
    <location>
        <begin position="311"/>
        <end position="330"/>
    </location>
</feature>